<dbReference type="EMBL" id="JBHSOZ010000002">
    <property type="protein sequence ID" value="MFC5711674.1"/>
    <property type="molecule type" value="Genomic_DNA"/>
</dbReference>
<dbReference type="RefSeq" id="WP_385938204.1">
    <property type="nucleotide sequence ID" value="NZ_JBHSOZ010000002.1"/>
</dbReference>
<keyword evidence="3" id="KW-1185">Reference proteome</keyword>
<evidence type="ECO:0000313" key="2">
    <source>
        <dbReference type="EMBL" id="MFC5711674.1"/>
    </source>
</evidence>
<feature type="transmembrane region" description="Helical" evidence="1">
    <location>
        <begin position="62"/>
        <end position="87"/>
    </location>
</feature>
<keyword evidence="1" id="KW-0812">Transmembrane</keyword>
<accession>A0ABW0YMR5</accession>
<dbReference type="NCBIfam" id="TIGR02862">
    <property type="entry name" value="spore_BofA"/>
    <property type="match status" value="1"/>
</dbReference>
<name>A0ABW0YMR5_9BACI</name>
<dbReference type="InterPro" id="IPR010001">
    <property type="entry name" value="BofA"/>
</dbReference>
<proteinExistence type="predicted"/>
<dbReference type="Pfam" id="PF07441">
    <property type="entry name" value="BofA"/>
    <property type="match status" value="1"/>
</dbReference>
<organism evidence="2 3">
    <name type="scientific">Thalassorhabdus alkalitolerans</name>
    <dbReference type="NCBI Taxonomy" id="2282697"/>
    <lineage>
        <taxon>Bacteria</taxon>
        <taxon>Bacillati</taxon>
        <taxon>Bacillota</taxon>
        <taxon>Bacilli</taxon>
        <taxon>Bacillales</taxon>
        <taxon>Bacillaceae</taxon>
        <taxon>Thalassorhabdus</taxon>
    </lineage>
</organism>
<gene>
    <name evidence="2" type="ORF">ACFPU1_02655</name>
</gene>
<evidence type="ECO:0000313" key="3">
    <source>
        <dbReference type="Proteomes" id="UP001596142"/>
    </source>
</evidence>
<sequence length="88" mass="9451">MDPILLISALGLLVFFILFVTGPFKPFRWIGKGVIRLMIGALALFFLNVFGSAVGYHIPLNLFTVSISGLLGIPGVALLVVVDLLILP</sequence>
<protein>
    <submittedName>
        <fullName evidence="2">Pro-sigmaK processing inhibitor BofA family protein</fullName>
    </submittedName>
</protein>
<keyword evidence="1" id="KW-1133">Transmembrane helix</keyword>
<comment type="caution">
    <text evidence="2">The sequence shown here is derived from an EMBL/GenBank/DDBJ whole genome shotgun (WGS) entry which is preliminary data.</text>
</comment>
<feature type="transmembrane region" description="Helical" evidence="1">
    <location>
        <begin position="34"/>
        <end position="56"/>
    </location>
</feature>
<dbReference type="Proteomes" id="UP001596142">
    <property type="component" value="Unassembled WGS sequence"/>
</dbReference>
<reference evidence="3" key="1">
    <citation type="journal article" date="2019" name="Int. J. Syst. Evol. Microbiol.">
        <title>The Global Catalogue of Microorganisms (GCM) 10K type strain sequencing project: providing services to taxonomists for standard genome sequencing and annotation.</title>
        <authorList>
            <consortium name="The Broad Institute Genomics Platform"/>
            <consortium name="The Broad Institute Genome Sequencing Center for Infectious Disease"/>
            <person name="Wu L."/>
            <person name="Ma J."/>
        </authorList>
    </citation>
    <scope>NUCLEOTIDE SEQUENCE [LARGE SCALE GENOMIC DNA]</scope>
    <source>
        <strain evidence="3">CECT 7184</strain>
    </source>
</reference>
<keyword evidence="1" id="KW-0472">Membrane</keyword>
<evidence type="ECO:0000256" key="1">
    <source>
        <dbReference type="SAM" id="Phobius"/>
    </source>
</evidence>
<feature type="transmembrane region" description="Helical" evidence="1">
    <location>
        <begin position="6"/>
        <end position="22"/>
    </location>
</feature>